<dbReference type="AlphaFoldDB" id="A0A4R6DSR2"/>
<dbReference type="GO" id="GO:0008408">
    <property type="term" value="F:3'-5' exonuclease activity"/>
    <property type="evidence" value="ECO:0007669"/>
    <property type="project" value="TreeGrafter"/>
</dbReference>
<comment type="caution">
    <text evidence="4">The sequence shown here is derived from an EMBL/GenBank/DDBJ whole genome shotgun (WGS) entry which is preliminary data.</text>
</comment>
<evidence type="ECO:0000256" key="2">
    <source>
        <dbReference type="ARBA" id="ARBA00026073"/>
    </source>
</evidence>
<dbReference type="Proteomes" id="UP000295129">
    <property type="component" value="Unassembled WGS sequence"/>
</dbReference>
<evidence type="ECO:0000256" key="1">
    <source>
        <dbReference type="ARBA" id="ARBA00025483"/>
    </source>
</evidence>
<name>A0A4R6DSR2_9RHOO</name>
<dbReference type="InterPro" id="IPR012337">
    <property type="entry name" value="RNaseH-like_sf"/>
</dbReference>
<dbReference type="PANTHER" id="PTHR30231:SF37">
    <property type="entry name" value="EXODEOXYRIBONUCLEASE 10"/>
    <property type="match status" value="1"/>
</dbReference>
<dbReference type="GO" id="GO:0045004">
    <property type="term" value="P:DNA replication proofreading"/>
    <property type="evidence" value="ECO:0007669"/>
    <property type="project" value="TreeGrafter"/>
</dbReference>
<dbReference type="InterPro" id="IPR013520">
    <property type="entry name" value="Ribonucl_H"/>
</dbReference>
<comment type="function">
    <text evidence="1">DNA polymerase III is a complex, multichain enzyme responsible for most of the replicative synthesis in bacteria. The epsilon subunit contain the editing function and is a proofreading 3'-5' exonuclease.</text>
</comment>
<evidence type="ECO:0000313" key="4">
    <source>
        <dbReference type="EMBL" id="TDN48160.1"/>
    </source>
</evidence>
<dbReference type="CDD" id="cd06127">
    <property type="entry name" value="DEDDh"/>
    <property type="match status" value="1"/>
</dbReference>
<dbReference type="GO" id="GO:0005829">
    <property type="term" value="C:cytosol"/>
    <property type="evidence" value="ECO:0007669"/>
    <property type="project" value="TreeGrafter"/>
</dbReference>
<dbReference type="FunFam" id="3.30.420.10:FF:000045">
    <property type="entry name" value="3'-5' exonuclease DinG"/>
    <property type="match status" value="1"/>
</dbReference>
<feature type="domain" description="Exonuclease" evidence="3">
    <location>
        <begin position="1"/>
        <end position="157"/>
    </location>
</feature>
<dbReference type="Pfam" id="PF00929">
    <property type="entry name" value="RNase_T"/>
    <property type="match status" value="1"/>
</dbReference>
<evidence type="ECO:0000313" key="5">
    <source>
        <dbReference type="Proteomes" id="UP000295129"/>
    </source>
</evidence>
<accession>A0A4R6DSR2</accession>
<gene>
    <name evidence="4" type="ORF">C7389_11665</name>
</gene>
<comment type="subunit">
    <text evidence="2">DNA polymerase III contains a core (composed of alpha, epsilon and theta chains) that associates with a tau subunit. This core dimerizes to form the POLIII' complex. PolIII' associates with the gamma complex (composed of gamma, delta, delta', psi and chi chains) and with the beta chain to form the complete DNA polymerase III complex.</text>
</comment>
<evidence type="ECO:0000259" key="3">
    <source>
        <dbReference type="SMART" id="SM00479"/>
    </source>
</evidence>
<dbReference type="SUPFAM" id="SSF53098">
    <property type="entry name" value="Ribonuclease H-like"/>
    <property type="match status" value="1"/>
</dbReference>
<dbReference type="SMART" id="SM00479">
    <property type="entry name" value="EXOIII"/>
    <property type="match status" value="1"/>
</dbReference>
<dbReference type="EMBL" id="SNVV01000016">
    <property type="protein sequence ID" value="TDN48160.1"/>
    <property type="molecule type" value="Genomic_DNA"/>
</dbReference>
<dbReference type="PANTHER" id="PTHR30231">
    <property type="entry name" value="DNA POLYMERASE III SUBUNIT EPSILON"/>
    <property type="match status" value="1"/>
</dbReference>
<dbReference type="GO" id="GO:0003676">
    <property type="term" value="F:nucleic acid binding"/>
    <property type="evidence" value="ECO:0007669"/>
    <property type="project" value="InterPro"/>
</dbReference>
<protein>
    <submittedName>
        <fullName evidence="4">DNA polymerase-3 subunit epsilon</fullName>
    </submittedName>
</protein>
<organism evidence="4 5">
    <name type="scientific">Azoarcus indigens</name>
    <dbReference type="NCBI Taxonomy" id="29545"/>
    <lineage>
        <taxon>Bacteria</taxon>
        <taxon>Pseudomonadati</taxon>
        <taxon>Pseudomonadota</taxon>
        <taxon>Betaproteobacteria</taxon>
        <taxon>Rhodocyclales</taxon>
        <taxon>Zoogloeaceae</taxon>
        <taxon>Azoarcus</taxon>
    </lineage>
</organism>
<keyword evidence="5" id="KW-1185">Reference proteome</keyword>
<reference evidence="4 5" key="1">
    <citation type="submission" date="2019-03" db="EMBL/GenBank/DDBJ databases">
        <title>Genomic Encyclopedia of Type Strains, Phase IV (KMG-IV): sequencing the most valuable type-strain genomes for metagenomic binning, comparative biology and taxonomic classification.</title>
        <authorList>
            <person name="Goeker M."/>
        </authorList>
    </citation>
    <scope>NUCLEOTIDE SEQUENCE [LARGE SCALE GENOMIC DNA]</scope>
    <source>
        <strain evidence="4 5">DSM 12121</strain>
    </source>
</reference>
<proteinExistence type="predicted"/>
<dbReference type="InterPro" id="IPR036397">
    <property type="entry name" value="RNaseH_sf"/>
</dbReference>
<dbReference type="Gene3D" id="3.30.420.10">
    <property type="entry name" value="Ribonuclease H-like superfamily/Ribonuclease H"/>
    <property type="match status" value="1"/>
</dbReference>
<sequence length="192" mass="21253">MTPEQGARPTEIAVVLVRDGAVVDRYQSLMNADAWIPPQIQALTGISNAMVRAAPRVERVMAEAADFVGNLPLVAHNAAFDRKFWDAELSALGRSRAGDFVCSLMLARRLFPDAPNHKLGTLVRTLGLPATGRYHRALADAEATAYLFLRIAEELRQRYRLARVEHELLMRIQQTARSGLARCIARHVARAG</sequence>